<organism evidence="1 2">
    <name type="scientific">candidate division WWE3 bacterium</name>
    <dbReference type="NCBI Taxonomy" id="2053526"/>
    <lineage>
        <taxon>Bacteria</taxon>
        <taxon>Katanobacteria</taxon>
    </lineage>
</organism>
<accession>A0A656PQB1</accession>
<sequence>MLKRGTRGRVLISLVLLVISANFIKSTVDVLNSRKRLEDALEKEESLTFERDSLKKRIEYKKTGEYIEESARNELNMVKPGEKVYVMDEVVPAPGEVAGASEMRKLTPASDSEDPNWYLWYKLFF</sequence>
<name>A0A656PQB1_UNCKA</name>
<protein>
    <recommendedName>
        <fullName evidence="3">Septum formation initiator family protein</fullName>
    </recommendedName>
</protein>
<evidence type="ECO:0000313" key="1">
    <source>
        <dbReference type="EMBL" id="HCQ40487.1"/>
    </source>
</evidence>
<dbReference type="Pfam" id="PF04977">
    <property type="entry name" value="DivIC"/>
    <property type="match status" value="1"/>
</dbReference>
<evidence type="ECO:0000313" key="2">
    <source>
        <dbReference type="Proteomes" id="UP000262056"/>
    </source>
</evidence>
<evidence type="ECO:0008006" key="3">
    <source>
        <dbReference type="Google" id="ProtNLM"/>
    </source>
</evidence>
<dbReference type="Proteomes" id="UP000262056">
    <property type="component" value="Unassembled WGS sequence"/>
</dbReference>
<reference evidence="1 2" key="1">
    <citation type="journal article" date="2018" name="Nat. Biotechnol.">
        <title>A standardized bacterial taxonomy based on genome phylogeny substantially revises the tree of life.</title>
        <authorList>
            <person name="Parks D.H."/>
            <person name="Chuvochina M."/>
            <person name="Waite D.W."/>
            <person name="Rinke C."/>
            <person name="Skarshewski A."/>
            <person name="Chaumeil P.A."/>
            <person name="Hugenholtz P."/>
        </authorList>
    </citation>
    <scope>NUCLEOTIDE SEQUENCE [LARGE SCALE GENOMIC DNA]</scope>
    <source>
        <strain evidence="1">UBA12021</strain>
    </source>
</reference>
<gene>
    <name evidence="1" type="ORF">DIU24_02120</name>
</gene>
<dbReference type="AlphaFoldDB" id="A0A656PQB1"/>
<proteinExistence type="predicted"/>
<comment type="caution">
    <text evidence="1">The sequence shown here is derived from an EMBL/GenBank/DDBJ whole genome shotgun (WGS) entry which is preliminary data.</text>
</comment>
<dbReference type="InterPro" id="IPR007060">
    <property type="entry name" value="FtsL/DivIC"/>
</dbReference>
<dbReference type="EMBL" id="DQFB01000003">
    <property type="protein sequence ID" value="HCQ40487.1"/>
    <property type="molecule type" value="Genomic_DNA"/>
</dbReference>